<dbReference type="InterPro" id="IPR044855">
    <property type="entry name" value="CoA-Trfase_III_dom3_sf"/>
</dbReference>
<comment type="caution">
    <text evidence="1">The sequence shown here is derived from an EMBL/GenBank/DDBJ whole genome shotgun (WGS) entry which is preliminary data.</text>
</comment>
<evidence type="ECO:0000313" key="1">
    <source>
        <dbReference type="EMBL" id="RDD61974.1"/>
    </source>
</evidence>
<sequence length="385" mass="41292">MATGPLTGVRVVEFAGIGPAPFCAMLLADQGADVVRLDRLGGNAAGGKREPKLDLLNRGRRSVAVDLKSPAGTALSLDLVEKADVLIEGFRPGVMERLGLGPDVCLNRNPRLVYGRMTGWGQYGPLSERAGHDINFIALSGALHAVGRREGPPVVPLNLVGDFAGGALYLAFGLLSALHNASRTGCGQVVDAAMSDGSVSLMTMFHGLNAMGLWRENRESNYLDGAAPYYTVYEAADGRFIAVGAIEDRFYRELLAGLGIDPDSVVDRRDPANWPALRSRFQDIFATRTRDEWARHFNGRDACVTPVLTLTEAPGDAHHRTRNTFSRCHGLDQPSPAPRFSATPGAIQGPPPLPGAHTRKALADWGIDKGRIDKLLRERAIGEAG</sequence>
<evidence type="ECO:0000313" key="2">
    <source>
        <dbReference type="Proteomes" id="UP000253941"/>
    </source>
</evidence>
<dbReference type="GO" id="GO:0016740">
    <property type="term" value="F:transferase activity"/>
    <property type="evidence" value="ECO:0007669"/>
    <property type="project" value="UniProtKB-KW"/>
</dbReference>
<dbReference type="SUPFAM" id="SSF89796">
    <property type="entry name" value="CoA-transferase family III (CaiB/BaiF)"/>
    <property type="match status" value="1"/>
</dbReference>
<proteinExistence type="predicted"/>
<keyword evidence="1" id="KW-0808">Transferase</keyword>
<keyword evidence="2" id="KW-1185">Reference proteome</keyword>
<dbReference type="InterPro" id="IPR050509">
    <property type="entry name" value="CoA-transferase_III"/>
</dbReference>
<dbReference type="InterPro" id="IPR003673">
    <property type="entry name" value="CoA-Trfase_fam_III"/>
</dbReference>
<accession>A0A369TBS6</accession>
<dbReference type="InterPro" id="IPR023606">
    <property type="entry name" value="CoA-Trfase_III_dom_1_sf"/>
</dbReference>
<dbReference type="EMBL" id="QPMH01000008">
    <property type="protein sequence ID" value="RDD61974.1"/>
    <property type="molecule type" value="Genomic_DNA"/>
</dbReference>
<dbReference type="Gene3D" id="3.30.1540.10">
    <property type="entry name" value="formyl-coa transferase, domain 3"/>
    <property type="match status" value="1"/>
</dbReference>
<protein>
    <submittedName>
        <fullName evidence="1">CoA transferase</fullName>
    </submittedName>
</protein>
<reference evidence="1 2" key="1">
    <citation type="submission" date="2018-07" db="EMBL/GenBank/DDBJ databases">
        <title>Venubactetium sediminum gen. nov., sp. nov., isolated from a marine solar saltern.</title>
        <authorList>
            <person name="Wang S."/>
        </authorList>
    </citation>
    <scope>NUCLEOTIDE SEQUENCE [LARGE SCALE GENOMIC DNA]</scope>
    <source>
        <strain evidence="1 2">WD2A32</strain>
    </source>
</reference>
<dbReference type="PANTHER" id="PTHR48228">
    <property type="entry name" value="SUCCINYL-COA--D-CITRAMALATE COA-TRANSFERASE"/>
    <property type="match status" value="1"/>
</dbReference>
<dbReference type="PANTHER" id="PTHR48228:SF5">
    <property type="entry name" value="ALPHA-METHYLACYL-COA RACEMASE"/>
    <property type="match status" value="1"/>
</dbReference>
<dbReference type="Pfam" id="PF02515">
    <property type="entry name" value="CoA_transf_3"/>
    <property type="match status" value="1"/>
</dbReference>
<name>A0A369TBS6_9PROT</name>
<dbReference type="Gene3D" id="3.40.50.10540">
    <property type="entry name" value="Crotonobetainyl-coa:carnitine coa-transferase, domain 1"/>
    <property type="match status" value="1"/>
</dbReference>
<organism evidence="1 2">
    <name type="scientific">Ferruginivarius sediminum</name>
    <dbReference type="NCBI Taxonomy" id="2661937"/>
    <lineage>
        <taxon>Bacteria</taxon>
        <taxon>Pseudomonadati</taxon>
        <taxon>Pseudomonadota</taxon>
        <taxon>Alphaproteobacteria</taxon>
        <taxon>Rhodospirillales</taxon>
        <taxon>Rhodospirillaceae</taxon>
        <taxon>Ferruginivarius</taxon>
    </lineage>
</organism>
<dbReference type="AlphaFoldDB" id="A0A369TBS6"/>
<dbReference type="Proteomes" id="UP000253941">
    <property type="component" value="Unassembled WGS sequence"/>
</dbReference>
<gene>
    <name evidence="1" type="ORF">DRB17_10860</name>
</gene>